<dbReference type="Pfam" id="PF13883">
    <property type="entry name" value="CREG_beta-barrel"/>
    <property type="match status" value="1"/>
</dbReference>
<evidence type="ECO:0000256" key="4">
    <source>
        <dbReference type="ARBA" id="ARBA00022729"/>
    </source>
</evidence>
<protein>
    <submittedName>
        <fullName evidence="8">Protein CREG1</fullName>
    </submittedName>
</protein>
<dbReference type="GO" id="GO:0005737">
    <property type="term" value="C:cytoplasm"/>
    <property type="evidence" value="ECO:0007669"/>
    <property type="project" value="UniProtKB-ARBA"/>
</dbReference>
<dbReference type="AlphaFoldDB" id="A0A0Q3M751"/>
<dbReference type="EMBL" id="LMAW01002655">
    <property type="protein sequence ID" value="KQK78535.1"/>
    <property type="molecule type" value="Genomic_DNA"/>
</dbReference>
<dbReference type="PANTHER" id="PTHR13343">
    <property type="entry name" value="CREG1 PROTEIN"/>
    <property type="match status" value="1"/>
</dbReference>
<dbReference type="SUPFAM" id="SSF50475">
    <property type="entry name" value="FMN-binding split barrel"/>
    <property type="match status" value="1"/>
</dbReference>
<evidence type="ECO:0000256" key="2">
    <source>
        <dbReference type="ARBA" id="ARBA00009230"/>
    </source>
</evidence>
<comment type="subcellular location">
    <subcellularLocation>
        <location evidence="1">Secreted</location>
    </subcellularLocation>
</comment>
<evidence type="ECO:0000256" key="1">
    <source>
        <dbReference type="ARBA" id="ARBA00004613"/>
    </source>
</evidence>
<dbReference type="OrthoDB" id="46836at2759"/>
<comment type="similarity">
    <text evidence="2">Belongs to the CREG family.</text>
</comment>
<keyword evidence="9" id="KW-1185">Reference proteome</keyword>
<keyword evidence="5" id="KW-0325">Glycoprotein</keyword>
<evidence type="ECO:0000313" key="8">
    <source>
        <dbReference type="EMBL" id="KQK78535.1"/>
    </source>
</evidence>
<evidence type="ECO:0000313" key="9">
    <source>
        <dbReference type="Proteomes" id="UP000051836"/>
    </source>
</evidence>
<name>A0A0Q3M751_AMAAE</name>
<dbReference type="Proteomes" id="UP000051836">
    <property type="component" value="Unassembled WGS sequence"/>
</dbReference>
<evidence type="ECO:0000259" key="7">
    <source>
        <dbReference type="Pfam" id="PF13883"/>
    </source>
</evidence>
<dbReference type="Gene3D" id="2.30.110.10">
    <property type="entry name" value="Electron Transport, Fmn-binding Protein, Chain A"/>
    <property type="match status" value="1"/>
</dbReference>
<keyword evidence="4 6" id="KW-0732">Signal</keyword>
<dbReference type="InterPro" id="IPR012349">
    <property type="entry name" value="Split_barrel_FMN-bd"/>
</dbReference>
<feature type="domain" description="CREG-like beta-barrel" evidence="7">
    <location>
        <begin position="25"/>
        <end position="193"/>
    </location>
</feature>
<reference evidence="8 9" key="1">
    <citation type="submission" date="2015-10" db="EMBL/GenBank/DDBJ databases">
        <authorList>
            <person name="Gilbert D.G."/>
        </authorList>
    </citation>
    <scope>NUCLEOTIDE SEQUENCE [LARGE SCALE GENOMIC DNA]</scope>
    <source>
        <strain evidence="8">FVVF132</strain>
    </source>
</reference>
<sequence>MFGFQLLSAASVLLLLLLTAHGAIPPPEDAARMARFVLHACDWGALATLSAQEGLRGYPFANIFSLSDGPPGPLSGSGVPYFYLTDLEISVQDLEINSNASLTVSLAQTPYCKKHKYDPQNPLCAHIIFSGNVVKVNDSEAGLAKKALFSRHPEMESWPKDHNWFFAKFNITRVWVLDYFGGLKIVTPEEYYSVKPYRSVTGKHETGMLLGLNQPIALELFHDFLCPEEEGHIGAQRKLNAYLVYFMKDVILQIMTCTLTSVKHN</sequence>
<dbReference type="STRING" id="12930.A0A0Q3M751"/>
<dbReference type="FunFam" id="2.30.110.10:FF:000004">
    <property type="entry name" value="Cellular repressor of E1A-stimulated genes 1"/>
    <property type="match status" value="1"/>
</dbReference>
<feature type="signal peptide" evidence="6">
    <location>
        <begin position="1"/>
        <end position="22"/>
    </location>
</feature>
<dbReference type="GO" id="GO:0012505">
    <property type="term" value="C:endomembrane system"/>
    <property type="evidence" value="ECO:0007669"/>
    <property type="project" value="UniProtKB-ARBA"/>
</dbReference>
<comment type="caution">
    <text evidence="8">The sequence shown here is derived from an EMBL/GenBank/DDBJ whole genome shotgun (WGS) entry which is preliminary data.</text>
</comment>
<keyword evidence="3" id="KW-0964">Secreted</keyword>
<feature type="chain" id="PRO_5006205594" evidence="6">
    <location>
        <begin position="23"/>
        <end position="265"/>
    </location>
</feature>
<organism evidence="8 9">
    <name type="scientific">Amazona aestiva</name>
    <name type="common">Blue-fronted Amazon parrot</name>
    <dbReference type="NCBI Taxonomy" id="12930"/>
    <lineage>
        <taxon>Eukaryota</taxon>
        <taxon>Metazoa</taxon>
        <taxon>Chordata</taxon>
        <taxon>Craniata</taxon>
        <taxon>Vertebrata</taxon>
        <taxon>Euteleostomi</taxon>
        <taxon>Archelosauria</taxon>
        <taxon>Archosauria</taxon>
        <taxon>Dinosauria</taxon>
        <taxon>Saurischia</taxon>
        <taxon>Theropoda</taxon>
        <taxon>Coelurosauria</taxon>
        <taxon>Aves</taxon>
        <taxon>Neognathae</taxon>
        <taxon>Neoaves</taxon>
        <taxon>Telluraves</taxon>
        <taxon>Australaves</taxon>
        <taxon>Psittaciformes</taxon>
        <taxon>Psittacidae</taxon>
        <taxon>Amazona</taxon>
    </lineage>
</organism>
<evidence type="ECO:0000256" key="5">
    <source>
        <dbReference type="ARBA" id="ARBA00023180"/>
    </source>
</evidence>
<proteinExistence type="inferred from homology"/>
<accession>A0A0Q3M751</accession>
<dbReference type="PANTHER" id="PTHR13343:SF21">
    <property type="entry name" value="PROTEIN CREG1"/>
    <property type="match status" value="1"/>
</dbReference>
<evidence type="ECO:0000256" key="6">
    <source>
        <dbReference type="SAM" id="SignalP"/>
    </source>
</evidence>
<evidence type="ECO:0000256" key="3">
    <source>
        <dbReference type="ARBA" id="ARBA00022525"/>
    </source>
</evidence>
<dbReference type="InterPro" id="IPR055343">
    <property type="entry name" value="CREG_beta-barrel"/>
</dbReference>
<dbReference type="GO" id="GO:0005615">
    <property type="term" value="C:extracellular space"/>
    <property type="evidence" value="ECO:0007669"/>
    <property type="project" value="TreeGrafter"/>
</dbReference>
<gene>
    <name evidence="8" type="ORF">AAES_114277</name>
</gene>